<proteinExistence type="predicted"/>
<keyword evidence="3" id="KW-1185">Reference proteome</keyword>
<dbReference type="HOGENOM" id="CLU_1067874_0_0_1"/>
<reference evidence="2" key="2">
    <citation type="submission" date="2013-04" db="UniProtKB">
        <authorList>
            <consortium name="EnsemblPlants"/>
        </authorList>
    </citation>
    <scope>IDENTIFICATION</scope>
</reference>
<name>J3MEX0_ORYBR</name>
<feature type="region of interest" description="Disordered" evidence="1">
    <location>
        <begin position="204"/>
        <end position="228"/>
    </location>
</feature>
<dbReference type="Gramene" id="OB06G25640.1">
    <property type="protein sequence ID" value="OB06G25640.1"/>
    <property type="gene ID" value="OB06G25640"/>
</dbReference>
<evidence type="ECO:0000256" key="1">
    <source>
        <dbReference type="SAM" id="MobiDB-lite"/>
    </source>
</evidence>
<dbReference type="EnsemblPlants" id="OB06G25640.1">
    <property type="protein sequence ID" value="OB06G25640.1"/>
    <property type="gene ID" value="OB06G25640"/>
</dbReference>
<reference evidence="2" key="1">
    <citation type="journal article" date="2013" name="Nat. Commun.">
        <title>Whole-genome sequencing of Oryza brachyantha reveals mechanisms underlying Oryza genome evolution.</title>
        <authorList>
            <person name="Chen J."/>
            <person name="Huang Q."/>
            <person name="Gao D."/>
            <person name="Wang J."/>
            <person name="Lang Y."/>
            <person name="Liu T."/>
            <person name="Li B."/>
            <person name="Bai Z."/>
            <person name="Luis Goicoechea J."/>
            <person name="Liang C."/>
            <person name="Chen C."/>
            <person name="Zhang W."/>
            <person name="Sun S."/>
            <person name="Liao Y."/>
            <person name="Zhang X."/>
            <person name="Yang L."/>
            <person name="Song C."/>
            <person name="Wang M."/>
            <person name="Shi J."/>
            <person name="Liu G."/>
            <person name="Liu J."/>
            <person name="Zhou H."/>
            <person name="Zhou W."/>
            <person name="Yu Q."/>
            <person name="An N."/>
            <person name="Chen Y."/>
            <person name="Cai Q."/>
            <person name="Wang B."/>
            <person name="Liu B."/>
            <person name="Min J."/>
            <person name="Huang Y."/>
            <person name="Wu H."/>
            <person name="Li Z."/>
            <person name="Zhang Y."/>
            <person name="Yin Y."/>
            <person name="Song W."/>
            <person name="Jiang J."/>
            <person name="Jackson S.A."/>
            <person name="Wing R.A."/>
            <person name="Wang J."/>
            <person name="Chen M."/>
        </authorList>
    </citation>
    <scope>NUCLEOTIDE SEQUENCE [LARGE SCALE GENOMIC DNA]</scope>
    <source>
        <strain evidence="2">cv. IRGC 101232</strain>
    </source>
</reference>
<sequence length="261" mass="27767">GAEVEGLEHGPLPLRHDADHQVLGERRRELLPLGEEVDGAVLHRLGDLEHGHRRRHREQVQLPRHHDAEALAAAAADGPEVVLAHGLPVLQLAFRVDHLHVDDVVGGEAELAQQHAEPAAAEVAADADGRAHAGRERQLGARLGDGVVELPELRAGVDPRRPGLAVDVHFPHLGEVDDGELLGALRPVRQPLVVVPAAARPDADAVAAGPDHGGPDVGGPLHRDDAQGRRRCRCVQELRVSDGGLEDGCVGRGAPSVYEPW</sequence>
<evidence type="ECO:0000313" key="2">
    <source>
        <dbReference type="EnsemblPlants" id="OB06G25640.1"/>
    </source>
</evidence>
<dbReference type="AlphaFoldDB" id="J3MEX0"/>
<organism evidence="2">
    <name type="scientific">Oryza brachyantha</name>
    <name type="common">malo sina</name>
    <dbReference type="NCBI Taxonomy" id="4533"/>
    <lineage>
        <taxon>Eukaryota</taxon>
        <taxon>Viridiplantae</taxon>
        <taxon>Streptophyta</taxon>
        <taxon>Embryophyta</taxon>
        <taxon>Tracheophyta</taxon>
        <taxon>Spermatophyta</taxon>
        <taxon>Magnoliopsida</taxon>
        <taxon>Liliopsida</taxon>
        <taxon>Poales</taxon>
        <taxon>Poaceae</taxon>
        <taxon>BOP clade</taxon>
        <taxon>Oryzoideae</taxon>
        <taxon>Oryzeae</taxon>
        <taxon>Oryzinae</taxon>
        <taxon>Oryza</taxon>
    </lineage>
</organism>
<dbReference type="Proteomes" id="UP000006038">
    <property type="component" value="Chromosome 6"/>
</dbReference>
<protein>
    <submittedName>
        <fullName evidence="2">Uncharacterized protein</fullName>
    </submittedName>
</protein>
<accession>J3MEX0</accession>
<evidence type="ECO:0000313" key="3">
    <source>
        <dbReference type="Proteomes" id="UP000006038"/>
    </source>
</evidence>